<organism evidence="2 3">
    <name type="scientific">Rhizodiscina lignyota</name>
    <dbReference type="NCBI Taxonomy" id="1504668"/>
    <lineage>
        <taxon>Eukaryota</taxon>
        <taxon>Fungi</taxon>
        <taxon>Dikarya</taxon>
        <taxon>Ascomycota</taxon>
        <taxon>Pezizomycotina</taxon>
        <taxon>Dothideomycetes</taxon>
        <taxon>Pleosporomycetidae</taxon>
        <taxon>Aulographales</taxon>
        <taxon>Rhizodiscinaceae</taxon>
        <taxon>Rhizodiscina</taxon>
    </lineage>
</organism>
<accession>A0A9P4M9V9</accession>
<dbReference type="EMBL" id="ML978127">
    <property type="protein sequence ID" value="KAF2098169.1"/>
    <property type="molecule type" value="Genomic_DNA"/>
</dbReference>
<dbReference type="AlphaFoldDB" id="A0A9P4M9V9"/>
<feature type="coiled-coil region" evidence="1">
    <location>
        <begin position="82"/>
        <end position="109"/>
    </location>
</feature>
<dbReference type="Proteomes" id="UP000799772">
    <property type="component" value="Unassembled WGS sequence"/>
</dbReference>
<evidence type="ECO:0000256" key="1">
    <source>
        <dbReference type="SAM" id="Coils"/>
    </source>
</evidence>
<sequence>MCFFEQIRFKCGDWKWSHFRQHCNREYRIGETCGMKLIMATVNVQENCKTCDKIQTKRRRQQQEAERIQRWMKEPHKYKASIEKARDTINELEEEIQKLWSEKQKKLNAIGAQSQPYQSQYQAYQ</sequence>
<reference evidence="2" key="1">
    <citation type="journal article" date="2020" name="Stud. Mycol.">
        <title>101 Dothideomycetes genomes: a test case for predicting lifestyles and emergence of pathogens.</title>
        <authorList>
            <person name="Haridas S."/>
            <person name="Albert R."/>
            <person name="Binder M."/>
            <person name="Bloem J."/>
            <person name="Labutti K."/>
            <person name="Salamov A."/>
            <person name="Andreopoulos B."/>
            <person name="Baker S."/>
            <person name="Barry K."/>
            <person name="Bills G."/>
            <person name="Bluhm B."/>
            <person name="Cannon C."/>
            <person name="Castanera R."/>
            <person name="Culley D."/>
            <person name="Daum C."/>
            <person name="Ezra D."/>
            <person name="Gonzalez J."/>
            <person name="Henrissat B."/>
            <person name="Kuo A."/>
            <person name="Liang C."/>
            <person name="Lipzen A."/>
            <person name="Lutzoni F."/>
            <person name="Magnuson J."/>
            <person name="Mondo S."/>
            <person name="Nolan M."/>
            <person name="Ohm R."/>
            <person name="Pangilinan J."/>
            <person name="Park H.-J."/>
            <person name="Ramirez L."/>
            <person name="Alfaro M."/>
            <person name="Sun H."/>
            <person name="Tritt A."/>
            <person name="Yoshinaga Y."/>
            <person name="Zwiers L.-H."/>
            <person name="Turgeon B."/>
            <person name="Goodwin S."/>
            <person name="Spatafora J."/>
            <person name="Crous P."/>
            <person name="Grigoriev I."/>
        </authorList>
    </citation>
    <scope>NUCLEOTIDE SEQUENCE</scope>
    <source>
        <strain evidence="2">CBS 133067</strain>
    </source>
</reference>
<gene>
    <name evidence="2" type="ORF">NA57DRAFT_57335</name>
</gene>
<evidence type="ECO:0000313" key="3">
    <source>
        <dbReference type="Proteomes" id="UP000799772"/>
    </source>
</evidence>
<keyword evidence="1" id="KW-0175">Coiled coil</keyword>
<evidence type="ECO:0000313" key="2">
    <source>
        <dbReference type="EMBL" id="KAF2098169.1"/>
    </source>
</evidence>
<comment type="caution">
    <text evidence="2">The sequence shown here is derived from an EMBL/GenBank/DDBJ whole genome shotgun (WGS) entry which is preliminary data.</text>
</comment>
<name>A0A9P4M9V9_9PEZI</name>
<proteinExistence type="predicted"/>
<dbReference type="OrthoDB" id="5015991at2759"/>
<protein>
    <submittedName>
        <fullName evidence="2">Uncharacterized protein</fullName>
    </submittedName>
</protein>
<keyword evidence="3" id="KW-1185">Reference proteome</keyword>